<dbReference type="PANTHER" id="PTHR34137:SF1">
    <property type="entry name" value="EXODEOXYRIBONUCLEASE 7 SMALL SUBUNIT"/>
    <property type="match status" value="1"/>
</dbReference>
<dbReference type="NCBIfam" id="NF002138">
    <property type="entry name" value="PRK00977.1-2"/>
    <property type="match status" value="1"/>
</dbReference>
<evidence type="ECO:0000256" key="6">
    <source>
        <dbReference type="HAMAP-Rule" id="MF_00337"/>
    </source>
</evidence>
<comment type="catalytic activity">
    <reaction evidence="6">
        <text>Exonucleolytic cleavage in either 5'- to 3'- or 3'- to 5'-direction to yield nucleoside 5'-phosphates.</text>
        <dbReference type="EC" id="3.1.11.6"/>
    </reaction>
</comment>
<evidence type="ECO:0000256" key="2">
    <source>
        <dbReference type="ARBA" id="ARBA00022490"/>
    </source>
</evidence>
<dbReference type="PIRSF" id="PIRSF006488">
    <property type="entry name" value="Exonuc_VII_S"/>
    <property type="match status" value="1"/>
</dbReference>
<evidence type="ECO:0000256" key="5">
    <source>
        <dbReference type="ARBA" id="ARBA00022839"/>
    </source>
</evidence>
<organism evidence="7 8">
    <name type="scientific">Aerococcus agrisoli</name>
    <dbReference type="NCBI Taxonomy" id="2487350"/>
    <lineage>
        <taxon>Bacteria</taxon>
        <taxon>Bacillati</taxon>
        <taxon>Bacillota</taxon>
        <taxon>Bacilli</taxon>
        <taxon>Lactobacillales</taxon>
        <taxon>Aerococcaceae</taxon>
        <taxon>Aerococcus</taxon>
    </lineage>
</organism>
<dbReference type="AlphaFoldDB" id="A0A3N4GBI1"/>
<dbReference type="Pfam" id="PF02609">
    <property type="entry name" value="Exonuc_VII_S"/>
    <property type="match status" value="1"/>
</dbReference>
<comment type="function">
    <text evidence="6">Bidirectionally degrades single-stranded DNA into large acid-insoluble oligonucleotides, which are then degraded further into small acid-soluble oligonucleotides.</text>
</comment>
<dbReference type="OrthoDB" id="9798666at2"/>
<keyword evidence="5 6" id="KW-0269">Exonuclease</keyword>
<dbReference type="EC" id="3.1.11.6" evidence="6"/>
<dbReference type="GO" id="GO:0005829">
    <property type="term" value="C:cytosol"/>
    <property type="evidence" value="ECO:0007669"/>
    <property type="project" value="TreeGrafter"/>
</dbReference>
<dbReference type="Proteomes" id="UP000273977">
    <property type="component" value="Unassembled WGS sequence"/>
</dbReference>
<dbReference type="PANTHER" id="PTHR34137">
    <property type="entry name" value="EXODEOXYRIBONUCLEASE 7 SMALL SUBUNIT"/>
    <property type="match status" value="1"/>
</dbReference>
<keyword evidence="8" id="KW-1185">Reference proteome</keyword>
<dbReference type="NCBIfam" id="TIGR01280">
    <property type="entry name" value="xseB"/>
    <property type="match status" value="1"/>
</dbReference>
<dbReference type="Gene3D" id="1.10.287.1040">
    <property type="entry name" value="Exonuclease VII, small subunit"/>
    <property type="match status" value="1"/>
</dbReference>
<evidence type="ECO:0000313" key="8">
    <source>
        <dbReference type="Proteomes" id="UP000273977"/>
    </source>
</evidence>
<dbReference type="GO" id="GO:0008855">
    <property type="term" value="F:exodeoxyribonuclease VII activity"/>
    <property type="evidence" value="ECO:0007669"/>
    <property type="project" value="UniProtKB-UniRule"/>
</dbReference>
<reference evidence="7 8" key="1">
    <citation type="submission" date="2018-11" db="EMBL/GenBank/DDBJ databases">
        <title>Aerococcus sp. SJQ22, whole genome shotgun sequence.</title>
        <authorList>
            <person name="Sun L."/>
            <person name="Gao X."/>
            <person name="Chen W."/>
            <person name="Huang K."/>
        </authorList>
    </citation>
    <scope>NUCLEOTIDE SEQUENCE [LARGE SCALE GENOMIC DNA]</scope>
    <source>
        <strain evidence="7 8">SJQ22</strain>
    </source>
</reference>
<keyword evidence="2 6" id="KW-0963">Cytoplasm</keyword>
<evidence type="ECO:0000313" key="7">
    <source>
        <dbReference type="EMBL" id="RPA60143.1"/>
    </source>
</evidence>
<evidence type="ECO:0000256" key="3">
    <source>
        <dbReference type="ARBA" id="ARBA00022722"/>
    </source>
</evidence>
<dbReference type="InterPro" id="IPR003761">
    <property type="entry name" value="Exonuc_VII_S"/>
</dbReference>
<dbReference type="GO" id="GO:0006308">
    <property type="term" value="P:DNA catabolic process"/>
    <property type="evidence" value="ECO:0007669"/>
    <property type="project" value="UniProtKB-UniRule"/>
</dbReference>
<keyword evidence="3 6" id="KW-0540">Nuclease</keyword>
<dbReference type="GO" id="GO:0009318">
    <property type="term" value="C:exodeoxyribonuclease VII complex"/>
    <property type="evidence" value="ECO:0007669"/>
    <property type="project" value="UniProtKB-UniRule"/>
</dbReference>
<dbReference type="HAMAP" id="MF_00337">
    <property type="entry name" value="Exonuc_7_S"/>
    <property type="match status" value="1"/>
</dbReference>
<comment type="caution">
    <text evidence="7">The sequence shown here is derived from an EMBL/GenBank/DDBJ whole genome shotgun (WGS) entry which is preliminary data.</text>
</comment>
<dbReference type="InterPro" id="IPR037004">
    <property type="entry name" value="Exonuc_VII_ssu_sf"/>
</dbReference>
<comment type="similarity">
    <text evidence="1 6">Belongs to the XseB family.</text>
</comment>
<gene>
    <name evidence="6" type="primary">xseB</name>
    <name evidence="7" type="ORF">EF384_06185</name>
</gene>
<dbReference type="RefSeq" id="WP_123780308.1">
    <property type="nucleotide sequence ID" value="NZ_RKMG01000017.1"/>
</dbReference>
<dbReference type="EMBL" id="RKMG01000017">
    <property type="protein sequence ID" value="RPA60143.1"/>
    <property type="molecule type" value="Genomic_DNA"/>
</dbReference>
<comment type="subunit">
    <text evidence="6">Heterooligomer composed of large and small subunits.</text>
</comment>
<protein>
    <recommendedName>
        <fullName evidence="6">Exodeoxyribonuclease 7 small subunit</fullName>
        <ecNumber evidence="6">3.1.11.6</ecNumber>
    </recommendedName>
    <alternativeName>
        <fullName evidence="6">Exodeoxyribonuclease VII small subunit</fullName>
        <shortName evidence="6">Exonuclease VII small subunit</shortName>
    </alternativeName>
</protein>
<name>A0A3N4GBI1_9LACT</name>
<comment type="subcellular location">
    <subcellularLocation>
        <location evidence="6">Cytoplasm</location>
    </subcellularLocation>
</comment>
<keyword evidence="4 6" id="KW-0378">Hydrolase</keyword>
<evidence type="ECO:0000256" key="1">
    <source>
        <dbReference type="ARBA" id="ARBA00009998"/>
    </source>
</evidence>
<evidence type="ECO:0000256" key="4">
    <source>
        <dbReference type="ARBA" id="ARBA00022801"/>
    </source>
</evidence>
<dbReference type="SUPFAM" id="SSF116842">
    <property type="entry name" value="XseB-like"/>
    <property type="match status" value="1"/>
</dbReference>
<accession>A0A3N4GBI1</accession>
<sequence length="81" mass="9009">MAIDTSKLTFEEALAQLEAIVNQLQSGDIKLEASMQAFQDGMELSKFCSQTLENAEETMTKLMTESDQLENFETPADKGDK</sequence>
<proteinExistence type="inferred from homology"/>